<dbReference type="InterPro" id="IPR011990">
    <property type="entry name" value="TPR-like_helical_dom_sf"/>
</dbReference>
<evidence type="ECO:0000256" key="1">
    <source>
        <dbReference type="SAM" id="MobiDB-lite"/>
    </source>
</evidence>
<evidence type="ECO:0000313" key="2">
    <source>
        <dbReference type="EMBL" id="KAK1322539.1"/>
    </source>
</evidence>
<name>A0AAV9FBR9_ACOCL</name>
<keyword evidence="3" id="KW-1185">Reference proteome</keyword>
<dbReference type="EMBL" id="JAUJYO010000003">
    <property type="protein sequence ID" value="KAK1322539.1"/>
    <property type="molecule type" value="Genomic_DNA"/>
</dbReference>
<reference evidence="2" key="2">
    <citation type="submission" date="2023-06" db="EMBL/GenBank/DDBJ databases">
        <authorList>
            <person name="Ma L."/>
            <person name="Liu K.-W."/>
            <person name="Li Z."/>
            <person name="Hsiao Y.-Y."/>
            <person name="Qi Y."/>
            <person name="Fu T."/>
            <person name="Tang G."/>
            <person name="Zhang D."/>
            <person name="Sun W.-H."/>
            <person name="Liu D.-K."/>
            <person name="Li Y."/>
            <person name="Chen G.-Z."/>
            <person name="Liu X.-D."/>
            <person name="Liao X.-Y."/>
            <person name="Jiang Y.-T."/>
            <person name="Yu X."/>
            <person name="Hao Y."/>
            <person name="Huang J."/>
            <person name="Zhao X.-W."/>
            <person name="Ke S."/>
            <person name="Chen Y.-Y."/>
            <person name="Wu W.-L."/>
            <person name="Hsu J.-L."/>
            <person name="Lin Y.-F."/>
            <person name="Huang M.-D."/>
            <person name="Li C.-Y."/>
            <person name="Huang L."/>
            <person name="Wang Z.-W."/>
            <person name="Zhao X."/>
            <person name="Zhong W.-Y."/>
            <person name="Peng D.-H."/>
            <person name="Ahmad S."/>
            <person name="Lan S."/>
            <person name="Zhang J.-S."/>
            <person name="Tsai W.-C."/>
            <person name="Van De Peer Y."/>
            <person name="Liu Z.-J."/>
        </authorList>
    </citation>
    <scope>NUCLEOTIDE SEQUENCE</scope>
    <source>
        <strain evidence="2">CP</strain>
        <tissue evidence="2">Leaves</tissue>
    </source>
</reference>
<dbReference type="Proteomes" id="UP001180020">
    <property type="component" value="Unassembled WGS sequence"/>
</dbReference>
<proteinExistence type="predicted"/>
<protein>
    <recommendedName>
        <fullName evidence="4">Pentatricopeptide repeat-containing protein</fullName>
    </recommendedName>
</protein>
<dbReference type="PANTHER" id="PTHR37381">
    <property type="entry name" value="PENTATRICOPEPTIDE REPEAT (PPR) SUPERFAMILY PROTEIN"/>
    <property type="match status" value="1"/>
</dbReference>
<accession>A0AAV9FBR9</accession>
<feature type="region of interest" description="Disordered" evidence="1">
    <location>
        <begin position="48"/>
        <end position="71"/>
    </location>
</feature>
<comment type="caution">
    <text evidence="2">The sequence shown here is derived from an EMBL/GenBank/DDBJ whole genome shotgun (WGS) entry which is preliminary data.</text>
</comment>
<feature type="region of interest" description="Disordered" evidence="1">
    <location>
        <begin position="292"/>
        <end position="319"/>
    </location>
</feature>
<gene>
    <name evidence="2" type="ORF">QJS10_CPA03g00874</name>
</gene>
<organism evidence="2 3">
    <name type="scientific">Acorus calamus</name>
    <name type="common">Sweet flag</name>
    <dbReference type="NCBI Taxonomy" id="4465"/>
    <lineage>
        <taxon>Eukaryota</taxon>
        <taxon>Viridiplantae</taxon>
        <taxon>Streptophyta</taxon>
        <taxon>Embryophyta</taxon>
        <taxon>Tracheophyta</taxon>
        <taxon>Spermatophyta</taxon>
        <taxon>Magnoliopsida</taxon>
        <taxon>Liliopsida</taxon>
        <taxon>Acoraceae</taxon>
        <taxon>Acorus</taxon>
    </lineage>
</organism>
<sequence length="499" mass="54478">MASLMVSLWNSNLSCHHHNRPCHPPFSTPNNHNGSLLIHLSSPLSKGGAVARASSDDGKSSSTSSSSSPGGLLDEELLRLVSAAKDADEALAMILERRGGGGVVSAEDCRSIIDGAFARNNVELALSIFEAMRSGFSSGVVEKESTLNWARPDVQTYALLVRRLAASLRVSEAMRMINFIAYKNITANIDALAYYYTNCFWRQSFYEGRWIFQVASCSKCRYQYELVSGDIVSILSEEISMDISAWEKGLRFLQIVKNSIPAAVHSIVVRTPNGIARTHRFATKTVEVPAQEGERVTVSSSAPSNVNTKVPGFGPGEPMSVTNHISGQESQLLRAPSKNGTSFLLNPSVLFPFLALLATGDAASGMIDPSLPRIISVAAIASVAIGTTVNRVVLPRLNQLPQRMVDIVALKQQLLSQYDMLQMRIKDLSQAAEKEISSMIEIEVEMDSDVLAAEAESIAEQIQQIMEIENLEERWRIQAEANDEVEMLLSSQPVSPEHI</sequence>
<feature type="compositionally biased region" description="Polar residues" evidence="1">
    <location>
        <begin position="297"/>
        <end position="308"/>
    </location>
</feature>
<reference evidence="2" key="1">
    <citation type="journal article" date="2023" name="Nat. Commun.">
        <title>Diploid and tetraploid genomes of Acorus and the evolution of monocots.</title>
        <authorList>
            <person name="Ma L."/>
            <person name="Liu K.W."/>
            <person name="Li Z."/>
            <person name="Hsiao Y.Y."/>
            <person name="Qi Y."/>
            <person name="Fu T."/>
            <person name="Tang G.D."/>
            <person name="Zhang D."/>
            <person name="Sun W.H."/>
            <person name="Liu D.K."/>
            <person name="Li Y."/>
            <person name="Chen G.Z."/>
            <person name="Liu X.D."/>
            <person name="Liao X.Y."/>
            <person name="Jiang Y.T."/>
            <person name="Yu X."/>
            <person name="Hao Y."/>
            <person name="Huang J."/>
            <person name="Zhao X.W."/>
            <person name="Ke S."/>
            <person name="Chen Y.Y."/>
            <person name="Wu W.L."/>
            <person name="Hsu J.L."/>
            <person name="Lin Y.F."/>
            <person name="Huang M.D."/>
            <person name="Li C.Y."/>
            <person name="Huang L."/>
            <person name="Wang Z.W."/>
            <person name="Zhao X."/>
            <person name="Zhong W.Y."/>
            <person name="Peng D.H."/>
            <person name="Ahmad S."/>
            <person name="Lan S."/>
            <person name="Zhang J.S."/>
            <person name="Tsai W.C."/>
            <person name="Van de Peer Y."/>
            <person name="Liu Z.J."/>
        </authorList>
    </citation>
    <scope>NUCLEOTIDE SEQUENCE</scope>
    <source>
        <strain evidence="2">CP</strain>
    </source>
</reference>
<evidence type="ECO:0000313" key="3">
    <source>
        <dbReference type="Proteomes" id="UP001180020"/>
    </source>
</evidence>
<evidence type="ECO:0008006" key="4">
    <source>
        <dbReference type="Google" id="ProtNLM"/>
    </source>
</evidence>
<dbReference type="Gene3D" id="1.25.40.10">
    <property type="entry name" value="Tetratricopeptide repeat domain"/>
    <property type="match status" value="1"/>
</dbReference>
<dbReference type="PANTHER" id="PTHR37381:SF1">
    <property type="entry name" value="PENTATRICOPEPTIDE REPEAT (PPR) SUPERFAMILY PROTEIN"/>
    <property type="match status" value="1"/>
</dbReference>
<dbReference type="AlphaFoldDB" id="A0AAV9FBR9"/>